<organism evidence="10 11">
    <name type="scientific">Modestobacter roseus</name>
    <dbReference type="NCBI Taxonomy" id="1181884"/>
    <lineage>
        <taxon>Bacteria</taxon>
        <taxon>Bacillati</taxon>
        <taxon>Actinomycetota</taxon>
        <taxon>Actinomycetes</taxon>
        <taxon>Geodermatophilales</taxon>
        <taxon>Geodermatophilaceae</taxon>
        <taxon>Modestobacter</taxon>
    </lineage>
</organism>
<feature type="transmembrane region" description="Helical" evidence="9">
    <location>
        <begin position="84"/>
        <end position="103"/>
    </location>
</feature>
<evidence type="ECO:0000256" key="3">
    <source>
        <dbReference type="ARBA" id="ARBA00022448"/>
    </source>
</evidence>
<feature type="transmembrane region" description="Helical" evidence="9">
    <location>
        <begin position="317"/>
        <end position="339"/>
    </location>
</feature>
<keyword evidence="7 9" id="KW-0472">Membrane</keyword>
<keyword evidence="4" id="KW-1003">Cell membrane</keyword>
<feature type="compositionally biased region" description="Basic and acidic residues" evidence="8">
    <location>
        <begin position="389"/>
        <end position="400"/>
    </location>
</feature>
<feature type="compositionally biased region" description="Low complexity" evidence="8">
    <location>
        <begin position="422"/>
        <end position="433"/>
    </location>
</feature>
<keyword evidence="6 9" id="KW-1133">Transmembrane helix</keyword>
<comment type="caution">
    <text evidence="10">The sequence shown here is derived from an EMBL/GenBank/DDBJ whole genome shotgun (WGS) entry which is preliminary data.</text>
</comment>
<dbReference type="PANTHER" id="PTHR21716">
    <property type="entry name" value="TRANSMEMBRANE PROTEIN"/>
    <property type="match status" value="1"/>
</dbReference>
<evidence type="ECO:0000256" key="4">
    <source>
        <dbReference type="ARBA" id="ARBA00022475"/>
    </source>
</evidence>
<feature type="transmembrane region" description="Helical" evidence="9">
    <location>
        <begin position="54"/>
        <end position="78"/>
    </location>
</feature>
<protein>
    <submittedName>
        <fullName evidence="10">Putative PurR-regulated permease PerM</fullName>
    </submittedName>
</protein>
<dbReference type="GO" id="GO:0005886">
    <property type="term" value="C:plasma membrane"/>
    <property type="evidence" value="ECO:0007669"/>
    <property type="project" value="UniProtKB-SubCell"/>
</dbReference>
<dbReference type="PANTHER" id="PTHR21716:SF53">
    <property type="entry name" value="PERMEASE PERM-RELATED"/>
    <property type="match status" value="1"/>
</dbReference>
<dbReference type="InterPro" id="IPR002549">
    <property type="entry name" value="AI-2E-like"/>
</dbReference>
<dbReference type="GO" id="GO:0055085">
    <property type="term" value="P:transmembrane transport"/>
    <property type="evidence" value="ECO:0007669"/>
    <property type="project" value="TreeGrafter"/>
</dbReference>
<keyword evidence="3" id="KW-0813">Transport</keyword>
<feature type="transmembrane region" description="Helical" evidence="9">
    <location>
        <begin position="197"/>
        <end position="216"/>
    </location>
</feature>
<dbReference type="EMBL" id="VLKF01000001">
    <property type="protein sequence ID" value="TWH72730.1"/>
    <property type="molecule type" value="Genomic_DNA"/>
</dbReference>
<reference evidence="10 11" key="1">
    <citation type="submission" date="2019-07" db="EMBL/GenBank/DDBJ databases">
        <title>R&amp;d 2014.</title>
        <authorList>
            <person name="Klenk H.-P."/>
        </authorList>
    </citation>
    <scope>NUCLEOTIDE SEQUENCE [LARGE SCALE GENOMIC DNA]</scope>
    <source>
        <strain evidence="10 11">DSM 45764</strain>
    </source>
</reference>
<evidence type="ECO:0000256" key="6">
    <source>
        <dbReference type="ARBA" id="ARBA00022989"/>
    </source>
</evidence>
<evidence type="ECO:0000313" key="10">
    <source>
        <dbReference type="EMBL" id="TWH72730.1"/>
    </source>
</evidence>
<evidence type="ECO:0000256" key="1">
    <source>
        <dbReference type="ARBA" id="ARBA00004651"/>
    </source>
</evidence>
<accession>A0A562IPC0</accession>
<name>A0A562IPC0_9ACTN</name>
<feature type="transmembrane region" description="Helical" evidence="9">
    <location>
        <begin position="351"/>
        <end position="376"/>
    </location>
</feature>
<sequence>MHDRRTSIPEDAGAGRPPPPGPATTDRQDGVNSSAPQRGAPAPSRPALPTVPAWTVRAMAIAGGILALAALGWLLFWILLRLPLVSFAVALALLVAALTAPVSRGLRRAGLPAGLAALGAVLALLAVLLGIGFLVGFRATSTIQGLTRPLAAGIDRIRVWLIEGPLGLDAQQVSDLRNQVVNRLYQFAPDPAAGARMVVYVLGAIILIAFLVFFLLKDGATMWAWLLDRVPARRRDQVDGAGRAAWTTLASYVRGTVLVALIDAVGIGIGLLVLGVPLWISLTLLTFVGAFVPIVGATVSGAVAVLVTLVTNGTTDAIIILAVVLVVQQIEGNVLQPLIMGHALNLHPAAILIAVTAGGLLLGVAGALLAVPFVAVSYRVLEHLRLHPAEPERAEPERAEPGPAEPEPPPLGERTVLPVDDAPAPRSAHAAGA</sequence>
<evidence type="ECO:0000256" key="2">
    <source>
        <dbReference type="ARBA" id="ARBA00009773"/>
    </source>
</evidence>
<dbReference type="Proteomes" id="UP000321490">
    <property type="component" value="Unassembled WGS sequence"/>
</dbReference>
<evidence type="ECO:0000256" key="5">
    <source>
        <dbReference type="ARBA" id="ARBA00022692"/>
    </source>
</evidence>
<dbReference type="AlphaFoldDB" id="A0A562IPC0"/>
<feature type="region of interest" description="Disordered" evidence="8">
    <location>
        <begin position="389"/>
        <end position="433"/>
    </location>
</feature>
<feature type="transmembrane region" description="Helical" evidence="9">
    <location>
        <begin position="257"/>
        <end position="280"/>
    </location>
</feature>
<evidence type="ECO:0000313" key="11">
    <source>
        <dbReference type="Proteomes" id="UP000321490"/>
    </source>
</evidence>
<dbReference type="Pfam" id="PF01594">
    <property type="entry name" value="AI-2E_transport"/>
    <property type="match status" value="1"/>
</dbReference>
<keyword evidence="5 9" id="KW-0812">Transmembrane</keyword>
<gene>
    <name evidence="10" type="ORF">JD78_01252</name>
</gene>
<evidence type="ECO:0000256" key="8">
    <source>
        <dbReference type="SAM" id="MobiDB-lite"/>
    </source>
</evidence>
<evidence type="ECO:0000256" key="7">
    <source>
        <dbReference type="ARBA" id="ARBA00023136"/>
    </source>
</evidence>
<feature type="transmembrane region" description="Helical" evidence="9">
    <location>
        <begin position="286"/>
        <end position="310"/>
    </location>
</feature>
<comment type="similarity">
    <text evidence="2">Belongs to the autoinducer-2 exporter (AI-2E) (TC 2.A.86) family.</text>
</comment>
<evidence type="ECO:0000256" key="9">
    <source>
        <dbReference type="SAM" id="Phobius"/>
    </source>
</evidence>
<keyword evidence="11" id="KW-1185">Reference proteome</keyword>
<comment type="subcellular location">
    <subcellularLocation>
        <location evidence="1">Cell membrane</location>
        <topology evidence="1">Multi-pass membrane protein</topology>
    </subcellularLocation>
</comment>
<proteinExistence type="inferred from homology"/>
<feature type="region of interest" description="Disordered" evidence="8">
    <location>
        <begin position="1"/>
        <end position="46"/>
    </location>
</feature>
<feature type="transmembrane region" description="Helical" evidence="9">
    <location>
        <begin position="115"/>
        <end position="137"/>
    </location>
</feature>